<name>A0ABZ2YXI1_9BACT</name>
<dbReference type="PANTHER" id="PTHR43280">
    <property type="entry name" value="ARAC-FAMILY TRANSCRIPTIONAL REGULATOR"/>
    <property type="match status" value="1"/>
</dbReference>
<organism evidence="6 7">
    <name type="scientific">Chitinophaga caseinilytica</name>
    <dbReference type="NCBI Taxonomy" id="2267521"/>
    <lineage>
        <taxon>Bacteria</taxon>
        <taxon>Pseudomonadati</taxon>
        <taxon>Bacteroidota</taxon>
        <taxon>Chitinophagia</taxon>
        <taxon>Chitinophagales</taxon>
        <taxon>Chitinophagaceae</taxon>
        <taxon>Chitinophaga</taxon>
    </lineage>
</organism>
<keyword evidence="2" id="KW-0238">DNA-binding</keyword>
<evidence type="ECO:0000313" key="7">
    <source>
        <dbReference type="Proteomes" id="UP001449657"/>
    </source>
</evidence>
<dbReference type="SUPFAM" id="SSF46689">
    <property type="entry name" value="Homeodomain-like"/>
    <property type="match status" value="1"/>
</dbReference>
<sequence>MLAFVLIFGVGPCLYLYVRSFGKEGRPPFAGRHFIVVWMALAIRAGFLVCWGLYVIGWQYPKWIVGLNTAFDRIAEPLSVSWFAAYYILSVRAWLRMRNGLMDEEARWLKTLVGVMGVLLFFWVATVVMPMIWPVTGLEKYTAIEVLLVVFVYWMGFAGYHRTRVIYAAQQQQARSYFDQLGDDEVARCADALHQAMASGQLYLDPEMTAATLAARIGVPVKTLSAVLNRRIGKGFNEYLNGWRVEAVKDRMMDPSSRHLTLTGIAYECGFNSQPTFQRAFRASEGCSPREFQRRQQAP</sequence>
<evidence type="ECO:0000313" key="6">
    <source>
        <dbReference type="EMBL" id="WZN44715.1"/>
    </source>
</evidence>
<dbReference type="EMBL" id="CP150096">
    <property type="protein sequence ID" value="WZN44715.1"/>
    <property type="molecule type" value="Genomic_DNA"/>
</dbReference>
<keyword evidence="4" id="KW-0472">Membrane</keyword>
<feature type="transmembrane region" description="Helical" evidence="4">
    <location>
        <begin position="107"/>
        <end position="129"/>
    </location>
</feature>
<evidence type="ECO:0000256" key="4">
    <source>
        <dbReference type="SAM" id="Phobius"/>
    </source>
</evidence>
<dbReference type="RefSeq" id="WP_341839483.1">
    <property type="nucleotide sequence ID" value="NZ_CP149792.1"/>
</dbReference>
<dbReference type="SMART" id="SM00342">
    <property type="entry name" value="HTH_ARAC"/>
    <property type="match status" value="1"/>
</dbReference>
<feature type="transmembrane region" description="Helical" evidence="4">
    <location>
        <begin position="77"/>
        <end position="95"/>
    </location>
</feature>
<keyword evidence="3" id="KW-0804">Transcription</keyword>
<proteinExistence type="predicted"/>
<evidence type="ECO:0000256" key="2">
    <source>
        <dbReference type="ARBA" id="ARBA00023125"/>
    </source>
</evidence>
<evidence type="ECO:0000256" key="1">
    <source>
        <dbReference type="ARBA" id="ARBA00023015"/>
    </source>
</evidence>
<reference evidence="6 7" key="1">
    <citation type="submission" date="2024-03" db="EMBL/GenBank/DDBJ databases">
        <title>Chitinophaga caseinilytica sp. nov., a casein hydrolysing bacterium isolated from forest soil.</title>
        <authorList>
            <person name="Lee D.S."/>
            <person name="Han D.M."/>
            <person name="Baek J.H."/>
            <person name="Choi D.G."/>
            <person name="Jeon J.H."/>
            <person name="Jeon C.O."/>
        </authorList>
    </citation>
    <scope>NUCLEOTIDE SEQUENCE [LARGE SCALE GENOMIC DNA]</scope>
    <source>
        <strain evidence="6 7">KACC 19118</strain>
    </source>
</reference>
<keyword evidence="4" id="KW-0812">Transmembrane</keyword>
<feature type="transmembrane region" description="Helical" evidence="4">
    <location>
        <begin position="141"/>
        <end position="160"/>
    </location>
</feature>
<keyword evidence="1" id="KW-0805">Transcription regulation</keyword>
<dbReference type="Proteomes" id="UP001449657">
    <property type="component" value="Chromosome"/>
</dbReference>
<feature type="transmembrane region" description="Helical" evidence="4">
    <location>
        <begin position="34"/>
        <end position="57"/>
    </location>
</feature>
<keyword evidence="4" id="KW-1133">Transmembrane helix</keyword>
<dbReference type="InterPro" id="IPR018062">
    <property type="entry name" value="HTH_AraC-typ_CS"/>
</dbReference>
<evidence type="ECO:0000256" key="3">
    <source>
        <dbReference type="ARBA" id="ARBA00023163"/>
    </source>
</evidence>
<dbReference type="Pfam" id="PF12833">
    <property type="entry name" value="HTH_18"/>
    <property type="match status" value="1"/>
</dbReference>
<feature type="domain" description="HTH araC/xylS-type" evidence="5">
    <location>
        <begin position="194"/>
        <end position="295"/>
    </location>
</feature>
<feature type="transmembrane region" description="Helical" evidence="4">
    <location>
        <begin position="6"/>
        <end position="22"/>
    </location>
</feature>
<accession>A0ABZ2YXI1</accession>
<dbReference type="InterPro" id="IPR018060">
    <property type="entry name" value="HTH_AraC"/>
</dbReference>
<dbReference type="PROSITE" id="PS01124">
    <property type="entry name" value="HTH_ARAC_FAMILY_2"/>
    <property type="match status" value="1"/>
</dbReference>
<gene>
    <name evidence="6" type="ORF">WJU22_17610</name>
</gene>
<dbReference type="PANTHER" id="PTHR43280:SF29">
    <property type="entry name" value="ARAC-FAMILY TRANSCRIPTIONAL REGULATOR"/>
    <property type="match status" value="1"/>
</dbReference>
<dbReference type="PROSITE" id="PS00041">
    <property type="entry name" value="HTH_ARAC_FAMILY_1"/>
    <property type="match status" value="1"/>
</dbReference>
<dbReference type="Gene3D" id="1.10.10.60">
    <property type="entry name" value="Homeodomain-like"/>
    <property type="match status" value="1"/>
</dbReference>
<evidence type="ECO:0000259" key="5">
    <source>
        <dbReference type="PROSITE" id="PS01124"/>
    </source>
</evidence>
<keyword evidence="7" id="KW-1185">Reference proteome</keyword>
<protein>
    <submittedName>
        <fullName evidence="6">Helix-turn-helix domain-containing protein</fullName>
    </submittedName>
</protein>
<dbReference type="InterPro" id="IPR009057">
    <property type="entry name" value="Homeodomain-like_sf"/>
</dbReference>